<keyword evidence="9" id="KW-0676">Redox-active center</keyword>
<evidence type="ECO:0000256" key="11">
    <source>
        <dbReference type="ARBA" id="ARBA00038489"/>
    </source>
</evidence>
<evidence type="ECO:0000256" key="9">
    <source>
        <dbReference type="ARBA" id="ARBA00023284"/>
    </source>
</evidence>
<proteinExistence type="inferred from homology"/>
<dbReference type="PROSITE" id="PS51352">
    <property type="entry name" value="THIOREDOXIN_2"/>
    <property type="match status" value="1"/>
</dbReference>
<comment type="catalytic activity">
    <reaction evidence="12">
        <text>a hydroperoxide + [thioredoxin]-dithiol = an alcohol + [thioredoxin]-disulfide + H2O</text>
        <dbReference type="Rhea" id="RHEA:62620"/>
        <dbReference type="Rhea" id="RHEA-COMP:10698"/>
        <dbReference type="Rhea" id="RHEA-COMP:10700"/>
        <dbReference type="ChEBI" id="CHEBI:15377"/>
        <dbReference type="ChEBI" id="CHEBI:29950"/>
        <dbReference type="ChEBI" id="CHEBI:30879"/>
        <dbReference type="ChEBI" id="CHEBI:35924"/>
        <dbReference type="ChEBI" id="CHEBI:50058"/>
        <dbReference type="EC" id="1.11.1.24"/>
    </reaction>
</comment>
<evidence type="ECO:0000256" key="8">
    <source>
        <dbReference type="ARBA" id="ARBA00023242"/>
    </source>
</evidence>
<dbReference type="GO" id="GO:0005737">
    <property type="term" value="C:cytoplasm"/>
    <property type="evidence" value="ECO:0007669"/>
    <property type="project" value="TreeGrafter"/>
</dbReference>
<evidence type="ECO:0000259" key="15">
    <source>
        <dbReference type="PROSITE" id="PS51352"/>
    </source>
</evidence>
<dbReference type="GO" id="GO:0008379">
    <property type="term" value="F:thioredoxin peroxidase activity"/>
    <property type="evidence" value="ECO:0007669"/>
    <property type="project" value="TreeGrafter"/>
</dbReference>
<feature type="compositionally biased region" description="Acidic residues" evidence="14">
    <location>
        <begin position="85"/>
        <end position="95"/>
    </location>
</feature>
<organism evidence="16">
    <name type="scientific">Compsopogon caeruleus</name>
    <dbReference type="NCBI Taxonomy" id="31354"/>
    <lineage>
        <taxon>Eukaryota</taxon>
        <taxon>Rhodophyta</taxon>
        <taxon>Compsopogonophyceae</taxon>
        <taxon>Compsopogonales</taxon>
        <taxon>Compsopogonaceae</taxon>
        <taxon>Compsopogon</taxon>
    </lineage>
</organism>
<evidence type="ECO:0000256" key="13">
    <source>
        <dbReference type="ARBA" id="ARBA00077538"/>
    </source>
</evidence>
<comment type="subunit">
    <text evidence="2">Monomer.</text>
</comment>
<dbReference type="InterPro" id="IPR050924">
    <property type="entry name" value="Peroxiredoxin_BCP/PrxQ"/>
</dbReference>
<feature type="domain" description="Thioredoxin" evidence="15">
    <location>
        <begin position="186"/>
        <end position="331"/>
    </location>
</feature>
<feature type="compositionally biased region" description="Basic and acidic residues" evidence="14">
    <location>
        <begin position="32"/>
        <end position="54"/>
    </location>
</feature>
<reference evidence="16" key="1">
    <citation type="submission" date="2021-01" db="EMBL/GenBank/DDBJ databases">
        <authorList>
            <person name="Corre E."/>
            <person name="Pelletier E."/>
            <person name="Niang G."/>
            <person name="Scheremetjew M."/>
            <person name="Finn R."/>
            <person name="Kale V."/>
            <person name="Holt S."/>
            <person name="Cochrane G."/>
            <person name="Meng A."/>
            <person name="Brown T."/>
            <person name="Cohen L."/>
        </authorList>
    </citation>
    <scope>NUCLEOTIDE SEQUENCE</scope>
    <source>
        <strain evidence="16">SAG 36.94</strain>
    </source>
</reference>
<dbReference type="CDD" id="cd03017">
    <property type="entry name" value="PRX_BCP"/>
    <property type="match status" value="1"/>
</dbReference>
<evidence type="ECO:0000256" key="10">
    <source>
        <dbReference type="ARBA" id="ARBA00032824"/>
    </source>
</evidence>
<comment type="subcellular location">
    <subcellularLocation>
        <location evidence="1">Nucleus</location>
    </subcellularLocation>
</comment>
<accession>A0A7S1XHT0</accession>
<evidence type="ECO:0000256" key="12">
    <source>
        <dbReference type="ARBA" id="ARBA00049091"/>
    </source>
</evidence>
<evidence type="ECO:0000256" key="6">
    <source>
        <dbReference type="ARBA" id="ARBA00023002"/>
    </source>
</evidence>
<dbReference type="PANTHER" id="PTHR42801">
    <property type="entry name" value="THIOREDOXIN-DEPENDENT PEROXIDE REDUCTASE"/>
    <property type="match status" value="1"/>
</dbReference>
<dbReference type="GO" id="GO:0034599">
    <property type="term" value="P:cellular response to oxidative stress"/>
    <property type="evidence" value="ECO:0007669"/>
    <property type="project" value="TreeGrafter"/>
</dbReference>
<dbReference type="SUPFAM" id="SSF52833">
    <property type="entry name" value="Thioredoxin-like"/>
    <property type="match status" value="1"/>
</dbReference>
<dbReference type="GO" id="GO:0045454">
    <property type="term" value="P:cell redox homeostasis"/>
    <property type="evidence" value="ECO:0007669"/>
    <property type="project" value="TreeGrafter"/>
</dbReference>
<dbReference type="InterPro" id="IPR013766">
    <property type="entry name" value="Thioredoxin_domain"/>
</dbReference>
<comment type="similarity">
    <text evidence="11">Belongs to the peroxiredoxin family. BCP/PrxQ subfamily.</text>
</comment>
<dbReference type="PANTHER" id="PTHR42801:SF23">
    <property type="entry name" value="PEROXIREDOXIN DOT5"/>
    <property type="match status" value="1"/>
</dbReference>
<dbReference type="GO" id="GO:0005634">
    <property type="term" value="C:nucleus"/>
    <property type="evidence" value="ECO:0007669"/>
    <property type="project" value="UniProtKB-SubCell"/>
</dbReference>
<protein>
    <recommendedName>
        <fullName evidence="3">thioredoxin-dependent peroxiredoxin</fullName>
        <ecNumber evidence="3">1.11.1.24</ecNumber>
    </recommendedName>
    <alternativeName>
        <fullName evidence="13">Nuclear thiol peroxidase</fullName>
    </alternativeName>
    <alternativeName>
        <fullName evidence="10">Thioredoxin peroxidase</fullName>
    </alternativeName>
</protein>
<evidence type="ECO:0000256" key="4">
    <source>
        <dbReference type="ARBA" id="ARBA00022559"/>
    </source>
</evidence>
<evidence type="ECO:0000256" key="3">
    <source>
        <dbReference type="ARBA" id="ARBA00013017"/>
    </source>
</evidence>
<name>A0A7S1XHT0_9RHOD</name>
<dbReference type="EMBL" id="HBGH01018490">
    <property type="protein sequence ID" value="CAD9238176.1"/>
    <property type="molecule type" value="Transcribed_RNA"/>
</dbReference>
<dbReference type="EC" id="1.11.1.24" evidence="3"/>
<dbReference type="Gene3D" id="3.40.30.10">
    <property type="entry name" value="Glutaredoxin"/>
    <property type="match status" value="1"/>
</dbReference>
<feature type="compositionally biased region" description="Basic and acidic residues" evidence="14">
    <location>
        <begin position="107"/>
        <end position="139"/>
    </location>
</feature>
<keyword evidence="6" id="KW-0560">Oxidoreductase</keyword>
<evidence type="ECO:0000313" key="16">
    <source>
        <dbReference type="EMBL" id="CAD9238176.1"/>
    </source>
</evidence>
<keyword evidence="4" id="KW-0575">Peroxidase</keyword>
<dbReference type="Pfam" id="PF00578">
    <property type="entry name" value="AhpC-TSA"/>
    <property type="match status" value="1"/>
</dbReference>
<feature type="compositionally biased region" description="Basic and acidic residues" evidence="14">
    <location>
        <begin position="66"/>
        <end position="84"/>
    </location>
</feature>
<evidence type="ECO:0000256" key="7">
    <source>
        <dbReference type="ARBA" id="ARBA00023157"/>
    </source>
</evidence>
<evidence type="ECO:0000256" key="14">
    <source>
        <dbReference type="SAM" id="MobiDB-lite"/>
    </source>
</evidence>
<sequence>MEPRRSKRLAERPGVVSVSVEVKKARVGRKKKVDEDGAGDDVKAGVEDKVKVEGDGNGNGNVEAKGNLKKDEEGVKVEEDKGEGGEESNDEEGGETGDVPEKNGTAARKEGTGKHDSEESSEKDPEAAEDGDKVEKMDVGGDADVGDEEQKEAVAAEETVEQKGETKSGRSSRKKAKVGAESLRNLAVGDMVPGDLELETDEGKFVLLRDLVANTGVVFFMFPKANTPGCTKQACGFRDEYETLKKTGYEVWGLGADSAKSLSKWKAKYEIKYGFLSDPKLSLIKAFGAHKTGGGVKRSHVIVKKGGEVEVLAIQISPIDSVSKSVEHVKQSET</sequence>
<keyword evidence="7" id="KW-1015">Disulfide bond</keyword>
<evidence type="ECO:0000256" key="5">
    <source>
        <dbReference type="ARBA" id="ARBA00022862"/>
    </source>
</evidence>
<evidence type="ECO:0000256" key="1">
    <source>
        <dbReference type="ARBA" id="ARBA00004123"/>
    </source>
</evidence>
<dbReference type="FunFam" id="3.40.30.10:FF:000157">
    <property type="entry name" value="DOT5p Nuclear thiol peroxidase"/>
    <property type="match status" value="1"/>
</dbReference>
<gene>
    <name evidence="16" type="ORF">CCAE0312_LOCUS10278</name>
</gene>
<dbReference type="InterPro" id="IPR036249">
    <property type="entry name" value="Thioredoxin-like_sf"/>
</dbReference>
<evidence type="ECO:0000256" key="2">
    <source>
        <dbReference type="ARBA" id="ARBA00011245"/>
    </source>
</evidence>
<dbReference type="InterPro" id="IPR000866">
    <property type="entry name" value="AhpC/TSA"/>
</dbReference>
<feature type="region of interest" description="Disordered" evidence="14">
    <location>
        <begin position="24"/>
        <end position="179"/>
    </location>
</feature>
<keyword evidence="8" id="KW-0539">Nucleus</keyword>
<dbReference type="AlphaFoldDB" id="A0A7S1XHT0"/>
<keyword evidence="5" id="KW-0049">Antioxidant</keyword>